<name>A0ABR4ASH9_9LECA</name>
<keyword evidence="4" id="KW-1185">Reference proteome</keyword>
<gene>
    <name evidence="3" type="ORF">N7G274_000773</name>
</gene>
<proteinExistence type="predicted"/>
<organism evidence="3 4">
    <name type="scientific">Stereocaulon virgatum</name>
    <dbReference type="NCBI Taxonomy" id="373712"/>
    <lineage>
        <taxon>Eukaryota</taxon>
        <taxon>Fungi</taxon>
        <taxon>Dikarya</taxon>
        <taxon>Ascomycota</taxon>
        <taxon>Pezizomycotina</taxon>
        <taxon>Lecanoromycetes</taxon>
        <taxon>OSLEUM clade</taxon>
        <taxon>Lecanoromycetidae</taxon>
        <taxon>Lecanorales</taxon>
        <taxon>Lecanorineae</taxon>
        <taxon>Stereocaulaceae</taxon>
        <taxon>Stereocaulon</taxon>
    </lineage>
</organism>
<dbReference type="Proteomes" id="UP001590950">
    <property type="component" value="Unassembled WGS sequence"/>
</dbReference>
<evidence type="ECO:0000256" key="1">
    <source>
        <dbReference type="SAM" id="Phobius"/>
    </source>
</evidence>
<feature type="signal peptide" evidence="2">
    <location>
        <begin position="1"/>
        <end position="20"/>
    </location>
</feature>
<feature type="transmembrane region" description="Helical" evidence="1">
    <location>
        <begin position="177"/>
        <end position="200"/>
    </location>
</feature>
<sequence length="201" mass="20461">MKSFFIYLAVASTSASLAFAAPASDNVLVERALSPADEPAALARMETLFTTVTKYTAVINSTAKSLTSASTASQNSTAGITFKSNIASINSAVVAATKDVKALGGSKHQHERDVAIEERQAAGGLPAELALIIMEIGGALNMIIATLGLTTTLSFLGPLVASLSLLLAALIPVVNNLLIVVAELLDAILGGLSLALAGLVL</sequence>
<comment type="caution">
    <text evidence="3">The sequence shown here is derived from an EMBL/GenBank/DDBJ whole genome shotgun (WGS) entry which is preliminary data.</text>
</comment>
<dbReference type="EMBL" id="JBEFKJ010000002">
    <property type="protein sequence ID" value="KAL2047731.1"/>
    <property type="molecule type" value="Genomic_DNA"/>
</dbReference>
<keyword evidence="1" id="KW-0812">Transmembrane</keyword>
<evidence type="ECO:0000256" key="2">
    <source>
        <dbReference type="SAM" id="SignalP"/>
    </source>
</evidence>
<evidence type="ECO:0000313" key="3">
    <source>
        <dbReference type="EMBL" id="KAL2047731.1"/>
    </source>
</evidence>
<feature type="chain" id="PRO_5045713600" evidence="2">
    <location>
        <begin position="21"/>
        <end position="201"/>
    </location>
</feature>
<accession>A0ABR4ASH9</accession>
<reference evidence="3 4" key="1">
    <citation type="submission" date="2024-09" db="EMBL/GenBank/DDBJ databases">
        <title>Rethinking Asexuality: The Enigmatic Case of Functional Sexual Genes in Lepraria (Stereocaulaceae).</title>
        <authorList>
            <person name="Doellman M."/>
            <person name="Sun Y."/>
            <person name="Barcenas-Pena A."/>
            <person name="Lumbsch H.T."/>
            <person name="Grewe F."/>
        </authorList>
    </citation>
    <scope>NUCLEOTIDE SEQUENCE [LARGE SCALE GENOMIC DNA]</scope>
    <source>
        <strain evidence="3 4">Mercado 3170</strain>
    </source>
</reference>
<keyword evidence="1" id="KW-0472">Membrane</keyword>
<evidence type="ECO:0000313" key="4">
    <source>
        <dbReference type="Proteomes" id="UP001590950"/>
    </source>
</evidence>
<feature type="transmembrane region" description="Helical" evidence="1">
    <location>
        <begin position="155"/>
        <end position="171"/>
    </location>
</feature>
<protein>
    <submittedName>
        <fullName evidence="3">Uncharacterized protein</fullName>
    </submittedName>
</protein>
<keyword evidence="2" id="KW-0732">Signal</keyword>
<keyword evidence="1" id="KW-1133">Transmembrane helix</keyword>